<accession>A0A2P2GSA1</accession>
<evidence type="ECO:0000313" key="3">
    <source>
        <dbReference type="Proteomes" id="UP000265325"/>
    </source>
</evidence>
<name>A0A2P2GSA1_STREW</name>
<evidence type="ECO:0000256" key="1">
    <source>
        <dbReference type="SAM" id="MobiDB-lite"/>
    </source>
</evidence>
<dbReference type="Proteomes" id="UP000265325">
    <property type="component" value="Unassembled WGS sequence"/>
</dbReference>
<keyword evidence="3" id="KW-1185">Reference proteome</keyword>
<evidence type="ECO:0000313" key="2">
    <source>
        <dbReference type="EMBL" id="KKZ73759.1"/>
    </source>
</evidence>
<feature type="region of interest" description="Disordered" evidence="1">
    <location>
        <begin position="118"/>
        <end position="146"/>
    </location>
</feature>
<protein>
    <submittedName>
        <fullName evidence="2">Uncharacterized protein</fullName>
    </submittedName>
</protein>
<dbReference type="EMBL" id="LAQS01000014">
    <property type="protein sequence ID" value="KKZ73759.1"/>
    <property type="molecule type" value="Genomic_DNA"/>
</dbReference>
<comment type="caution">
    <text evidence="2">The sequence shown here is derived from an EMBL/GenBank/DDBJ whole genome shotgun (WGS) entry which is preliminary data.</text>
</comment>
<gene>
    <name evidence="2" type="ORF">VO63_11335</name>
</gene>
<organism evidence="2 3">
    <name type="scientific">Streptomyces showdoensis</name>
    <dbReference type="NCBI Taxonomy" id="68268"/>
    <lineage>
        <taxon>Bacteria</taxon>
        <taxon>Bacillati</taxon>
        <taxon>Actinomycetota</taxon>
        <taxon>Actinomycetes</taxon>
        <taxon>Kitasatosporales</taxon>
        <taxon>Streptomycetaceae</taxon>
        <taxon>Streptomyces</taxon>
    </lineage>
</organism>
<sequence>MAGILGAVVAATVLTACGGAAPGLSARSLPAPSGTVRPPTVQKGLPRDVSAMLLPATGEDSRLTQGLDGFAQMVGHARLQECAERAGVSPPEVPPPAYIGWSDLPDLGFIGRHGLTRSVPAVPDAEPAAGTTRPGPTGRPDRADRAAQQRCAAEAQTATKEFKNLYIPLQSLWWPEVSAVRDDPRAQEALRTLPGCLARYGVEVDDEDGFFALVDRTVQGIEDGEEAARADRGLGAAYATCMAPVEAVREPLRAGRRTAFQAAHREELRALERTLLPRIRELERRDGLAFARPLP</sequence>
<reference evidence="2 3" key="1">
    <citation type="submission" date="2015-05" db="EMBL/GenBank/DDBJ databases">
        <title>Draft Genome assembly of Streptomyces showdoensis.</title>
        <authorList>
            <person name="Thapa K.K."/>
            <person name="Metsa-Ketela M."/>
        </authorList>
    </citation>
    <scope>NUCLEOTIDE SEQUENCE [LARGE SCALE GENOMIC DNA]</scope>
    <source>
        <strain evidence="2 3">ATCC 15227</strain>
    </source>
</reference>
<dbReference type="AlphaFoldDB" id="A0A2P2GSA1"/>
<proteinExistence type="predicted"/>